<dbReference type="InterPro" id="IPR036291">
    <property type="entry name" value="NAD(P)-bd_dom_sf"/>
</dbReference>
<sequence>MSFSSSVTMVTGGTGQLGRVVVRRFAEAGSQVVVPYRTPGKWEELQAELGPLASRVDGLHADLIDEATVQRAVAQALARHGRIDHFLCLAGGFAGGRFLETGIDLWEQMLALNLRPTLLALHAVLPHLVERGSGRVVTVGARQAVEPSAGAPAYAASKAAVIVLTQSLARELRGTGVTINCIVPSTIDTETNRRTMPKADPSKWVKPEQVADLLLFLCSPEASAINGAVIPIYGRL</sequence>
<dbReference type="Pfam" id="PF00106">
    <property type="entry name" value="adh_short"/>
    <property type="match status" value="1"/>
</dbReference>
<keyword evidence="2" id="KW-0560">Oxidoreductase</keyword>
<dbReference type="InterPro" id="IPR020904">
    <property type="entry name" value="Sc_DH/Rdtase_CS"/>
</dbReference>
<dbReference type="PANTHER" id="PTHR24321:SF8">
    <property type="entry name" value="ESTRADIOL 17-BETA-DEHYDROGENASE 8-RELATED"/>
    <property type="match status" value="1"/>
</dbReference>
<dbReference type="EMBL" id="DSIY01000279">
    <property type="protein sequence ID" value="HEG92164.1"/>
    <property type="molecule type" value="Genomic_DNA"/>
</dbReference>
<dbReference type="PROSITE" id="PS00061">
    <property type="entry name" value="ADH_SHORT"/>
    <property type="match status" value="1"/>
</dbReference>
<proteinExistence type="inferred from homology"/>
<dbReference type="GO" id="GO:0016491">
    <property type="term" value="F:oxidoreductase activity"/>
    <property type="evidence" value="ECO:0007669"/>
    <property type="project" value="UniProtKB-KW"/>
</dbReference>
<dbReference type="PRINTS" id="PR00081">
    <property type="entry name" value="GDHRDH"/>
</dbReference>
<name>A0A831THH1_9BACT</name>
<accession>A0A831THH1</accession>
<dbReference type="PANTHER" id="PTHR24321">
    <property type="entry name" value="DEHYDROGENASES, SHORT CHAIN"/>
    <property type="match status" value="1"/>
</dbReference>
<evidence type="ECO:0000256" key="1">
    <source>
        <dbReference type="ARBA" id="ARBA00006484"/>
    </source>
</evidence>
<gene>
    <name evidence="3" type="ORF">ENP34_12125</name>
</gene>
<organism evidence="3">
    <name type="scientific">Thermorudis peleae</name>
    <dbReference type="NCBI Taxonomy" id="1382356"/>
    <lineage>
        <taxon>Bacteria</taxon>
        <taxon>Pseudomonadati</taxon>
        <taxon>Thermomicrobiota</taxon>
        <taxon>Thermomicrobia</taxon>
        <taxon>Thermomicrobia incertae sedis</taxon>
        <taxon>Thermorudis</taxon>
    </lineage>
</organism>
<comment type="similarity">
    <text evidence="1">Belongs to the short-chain dehydrogenases/reductases (SDR) family.</text>
</comment>
<comment type="caution">
    <text evidence="3">The sequence shown here is derived from an EMBL/GenBank/DDBJ whole genome shotgun (WGS) entry which is preliminary data.</text>
</comment>
<dbReference type="InterPro" id="IPR002347">
    <property type="entry name" value="SDR_fam"/>
</dbReference>
<evidence type="ECO:0000313" key="3">
    <source>
        <dbReference type="EMBL" id="HEG92164.1"/>
    </source>
</evidence>
<reference evidence="3" key="1">
    <citation type="journal article" date="2020" name="mSystems">
        <title>Genome- and Community-Level Interaction Insights into Carbon Utilization and Element Cycling Functions of Hydrothermarchaeota in Hydrothermal Sediment.</title>
        <authorList>
            <person name="Zhou Z."/>
            <person name="Liu Y."/>
            <person name="Xu W."/>
            <person name="Pan J."/>
            <person name="Luo Z.H."/>
            <person name="Li M."/>
        </authorList>
    </citation>
    <scope>NUCLEOTIDE SEQUENCE [LARGE SCALE GENOMIC DNA]</scope>
    <source>
        <strain evidence="3">SpSt-210</strain>
    </source>
</reference>
<dbReference type="AlphaFoldDB" id="A0A831THH1"/>
<dbReference type="Gene3D" id="3.40.50.720">
    <property type="entry name" value="NAD(P)-binding Rossmann-like Domain"/>
    <property type="match status" value="1"/>
</dbReference>
<protein>
    <submittedName>
        <fullName evidence="3">SDR family oxidoreductase</fullName>
    </submittedName>
</protein>
<evidence type="ECO:0000256" key="2">
    <source>
        <dbReference type="ARBA" id="ARBA00023002"/>
    </source>
</evidence>
<dbReference type="SUPFAM" id="SSF51735">
    <property type="entry name" value="NAD(P)-binding Rossmann-fold domains"/>
    <property type="match status" value="1"/>
</dbReference>